<reference evidence="3" key="1">
    <citation type="journal article" date="2015" name="Nature">
        <title>Complex archaea that bridge the gap between prokaryotes and eukaryotes.</title>
        <authorList>
            <person name="Spang A."/>
            <person name="Saw J.H."/>
            <person name="Jorgensen S.L."/>
            <person name="Zaremba-Niedzwiedzka K."/>
            <person name="Martijn J."/>
            <person name="Lind A.E."/>
            <person name="van Eijk R."/>
            <person name="Schleper C."/>
            <person name="Guy L."/>
            <person name="Ettema T.J."/>
        </authorList>
    </citation>
    <scope>NUCLEOTIDE SEQUENCE</scope>
</reference>
<dbReference type="PANTHER" id="PTHR40278">
    <property type="entry name" value="DNA UTILIZATION PROTEIN HOFN"/>
    <property type="match status" value="1"/>
</dbReference>
<organism evidence="3">
    <name type="scientific">marine sediment metagenome</name>
    <dbReference type="NCBI Taxonomy" id="412755"/>
    <lineage>
        <taxon>unclassified sequences</taxon>
        <taxon>metagenomes</taxon>
        <taxon>ecological metagenomes</taxon>
    </lineage>
</organism>
<accession>A0A0F9CII0</accession>
<dbReference type="InterPro" id="IPR007813">
    <property type="entry name" value="PilN"/>
</dbReference>
<keyword evidence="2" id="KW-1133">Transmembrane helix</keyword>
<proteinExistence type="predicted"/>
<evidence type="ECO:0000313" key="3">
    <source>
        <dbReference type="EMBL" id="KKL49103.1"/>
    </source>
</evidence>
<dbReference type="PANTHER" id="PTHR40278:SF1">
    <property type="entry name" value="DNA UTILIZATION PROTEIN HOFN"/>
    <property type="match status" value="1"/>
</dbReference>
<name>A0A0F9CII0_9ZZZZ</name>
<keyword evidence="1" id="KW-0175">Coiled coil</keyword>
<sequence>MIRINLIPTKRKKKAKPLATYLVSAALITVAFIALAFFANTYMGSRIKALEEKSAENKKLLARLDEKIKEVKNFEAINKKFSDRKKVIEELTEGQSLPVRILDTLSMSLTDGIWITSLSIQKGKVSLAGIGFNNNEIVDFISSMKNAELFMNVVLLGTSKQAIGAVEVFNFKASFSVGKPVKGRKR</sequence>
<dbReference type="Pfam" id="PF05137">
    <property type="entry name" value="PilN"/>
    <property type="match status" value="1"/>
</dbReference>
<dbReference type="InterPro" id="IPR052534">
    <property type="entry name" value="Extracell_DNA_Util/SecSys_Comp"/>
</dbReference>
<feature type="coiled-coil region" evidence="1">
    <location>
        <begin position="47"/>
        <end position="77"/>
    </location>
</feature>
<comment type="caution">
    <text evidence="3">The sequence shown here is derived from an EMBL/GenBank/DDBJ whole genome shotgun (WGS) entry which is preliminary data.</text>
</comment>
<gene>
    <name evidence="3" type="ORF">LCGC14_2318870</name>
</gene>
<feature type="transmembrane region" description="Helical" evidence="2">
    <location>
        <begin position="21"/>
        <end position="43"/>
    </location>
</feature>
<dbReference type="AlphaFoldDB" id="A0A0F9CII0"/>
<dbReference type="EMBL" id="LAZR01033084">
    <property type="protein sequence ID" value="KKL49103.1"/>
    <property type="molecule type" value="Genomic_DNA"/>
</dbReference>
<keyword evidence="2" id="KW-0812">Transmembrane</keyword>
<evidence type="ECO:0000256" key="1">
    <source>
        <dbReference type="SAM" id="Coils"/>
    </source>
</evidence>
<protein>
    <submittedName>
        <fullName evidence="3">Uncharacterized protein</fullName>
    </submittedName>
</protein>
<keyword evidence="2" id="KW-0472">Membrane</keyword>
<evidence type="ECO:0000256" key="2">
    <source>
        <dbReference type="SAM" id="Phobius"/>
    </source>
</evidence>